<evidence type="ECO:0000256" key="2">
    <source>
        <dbReference type="ARBA" id="ARBA00023242"/>
    </source>
</evidence>
<dbReference type="InterPro" id="IPR010402">
    <property type="entry name" value="CCT_domain"/>
</dbReference>
<dbReference type="VEuPathDB" id="FungiDB:H257_18280"/>
<evidence type="ECO:0000313" key="5">
    <source>
        <dbReference type="EMBL" id="RHY51998.1"/>
    </source>
</evidence>
<dbReference type="VEuPathDB" id="FungiDB:H257_11101"/>
<protein>
    <recommendedName>
        <fullName evidence="3">CCT domain-containing protein</fullName>
    </recommendedName>
</protein>
<dbReference type="Pfam" id="PF06203">
    <property type="entry name" value="CCT"/>
    <property type="match status" value="1"/>
</dbReference>
<dbReference type="GO" id="GO:0005634">
    <property type="term" value="C:nucleus"/>
    <property type="evidence" value="ECO:0007669"/>
    <property type="project" value="UniProtKB-SubCell"/>
</dbReference>
<dbReference type="EMBL" id="QUTA01013153">
    <property type="protein sequence ID" value="RHX96812.1"/>
    <property type="molecule type" value="Genomic_DNA"/>
</dbReference>
<sequence length="491" mass="55196">MASDKFTRIVDAKKVQHRFGLLVDEHRKFDMASSRLSGVDEEETEKHMVLDDILSQLEDVKLLATAKQSATSEDKNTVEQDGVYVREMAMQTLKRRAEASKVGEVSKKKAASEGRRNSLLSTLEKEGERELALRDKELEFKRFKFESDLKQREYEREERKAEREHQLALARIESDKISTLLNAVLESRNLQGLPSSLVRQLDDALSYLSTGLDEAPQYALYASKSKTWNGEEEEDTANVDDLSDLFSVIEQEQTTNDACAVDELMSEWFKNCEEAAIEVDEDDAIVVDEITDMFDMLEGNEDLVLDAETEDDAAGLVDEIAELFDSLEDAATKADADVVDDVSCMFDALVQDAKDAKDSTVVDELSRLFDAEVEKTTTTAPVYDCRVPVAATGVKIDSRIPQLGQLPAYTSYRLPLVGNFVCGPPIAVKELTREDRVGRWKEKKRNRTNMAAPKVVFESRQQVAAKRRRINGRFAGLETQFVSVSAFHSTE</sequence>
<comment type="caution">
    <text evidence="4">The sequence shown here is derived from an EMBL/GenBank/DDBJ whole genome shotgun (WGS) entry which is preliminary data.</text>
</comment>
<evidence type="ECO:0000313" key="6">
    <source>
        <dbReference type="Proteomes" id="UP000266239"/>
    </source>
</evidence>
<organism evidence="4 6">
    <name type="scientific">Aphanomyces astaci</name>
    <name type="common">Crayfish plague agent</name>
    <dbReference type="NCBI Taxonomy" id="112090"/>
    <lineage>
        <taxon>Eukaryota</taxon>
        <taxon>Sar</taxon>
        <taxon>Stramenopiles</taxon>
        <taxon>Oomycota</taxon>
        <taxon>Saprolegniomycetes</taxon>
        <taxon>Saprolegniales</taxon>
        <taxon>Verrucalvaceae</taxon>
        <taxon>Aphanomyces</taxon>
    </lineage>
</organism>
<evidence type="ECO:0000259" key="3">
    <source>
        <dbReference type="Pfam" id="PF06203"/>
    </source>
</evidence>
<feature type="domain" description="CCT" evidence="3">
    <location>
        <begin position="433"/>
        <end position="475"/>
    </location>
</feature>
<dbReference type="AlphaFoldDB" id="A0A396ZM23"/>
<evidence type="ECO:0000313" key="4">
    <source>
        <dbReference type="EMBL" id="RHX96812.1"/>
    </source>
</evidence>
<comment type="subcellular location">
    <subcellularLocation>
        <location evidence="1">Nucleus</location>
    </subcellularLocation>
</comment>
<dbReference type="EMBL" id="QUTB01006029">
    <property type="protein sequence ID" value="RHY51998.1"/>
    <property type="molecule type" value="Genomic_DNA"/>
</dbReference>
<gene>
    <name evidence="4" type="ORF">DYB25_005075</name>
    <name evidence="5" type="ORF">DYB34_006211</name>
</gene>
<reference evidence="6 7" key="1">
    <citation type="submission" date="2018-08" db="EMBL/GenBank/DDBJ databases">
        <title>Aphanomyces genome sequencing and annotation.</title>
        <authorList>
            <person name="Minardi D."/>
            <person name="Oidtmann B."/>
            <person name="Van Der Giezen M."/>
            <person name="Studholme D.J."/>
        </authorList>
    </citation>
    <scope>NUCLEOTIDE SEQUENCE [LARGE SCALE GENOMIC DNA]</scope>
    <source>
        <strain evidence="5 7">Si</strain>
        <strain evidence="4 6">Yx</strain>
    </source>
</reference>
<dbReference type="Proteomes" id="UP000283543">
    <property type="component" value="Unassembled WGS sequence"/>
</dbReference>
<evidence type="ECO:0000313" key="7">
    <source>
        <dbReference type="Proteomes" id="UP000283543"/>
    </source>
</evidence>
<accession>A0A396ZM23</accession>
<keyword evidence="2" id="KW-0539">Nucleus</keyword>
<dbReference type="Proteomes" id="UP000266239">
    <property type="component" value="Unassembled WGS sequence"/>
</dbReference>
<evidence type="ECO:0000256" key="1">
    <source>
        <dbReference type="ARBA" id="ARBA00004123"/>
    </source>
</evidence>
<proteinExistence type="predicted"/>
<name>A0A396ZM23_APHAT</name>